<dbReference type="SUPFAM" id="SSF111369">
    <property type="entry name" value="HlyD-like secretion proteins"/>
    <property type="match status" value="1"/>
</dbReference>
<dbReference type="Proteomes" id="UP001259340">
    <property type="component" value="Unassembled WGS sequence"/>
</dbReference>
<protein>
    <submittedName>
        <fullName evidence="7">Efflux RND transporter periplasmic adaptor subunit</fullName>
    </submittedName>
</protein>
<organism evidence="7 9">
    <name type="scientific">Shewanella fidelis</name>
    <dbReference type="NCBI Taxonomy" id="173509"/>
    <lineage>
        <taxon>Bacteria</taxon>
        <taxon>Pseudomonadati</taxon>
        <taxon>Pseudomonadota</taxon>
        <taxon>Gammaproteobacteria</taxon>
        <taxon>Alteromonadales</taxon>
        <taxon>Shewanellaceae</taxon>
        <taxon>Shewanella</taxon>
    </lineage>
</organism>
<dbReference type="Gene3D" id="1.10.287.470">
    <property type="entry name" value="Helix hairpin bin"/>
    <property type="match status" value="1"/>
</dbReference>
<feature type="signal peptide" evidence="3">
    <location>
        <begin position="1"/>
        <end position="25"/>
    </location>
</feature>
<evidence type="ECO:0000256" key="1">
    <source>
        <dbReference type="ARBA" id="ARBA00009477"/>
    </source>
</evidence>
<evidence type="ECO:0000313" key="8">
    <source>
        <dbReference type="EMBL" id="MDW4824475.1"/>
    </source>
</evidence>
<accession>A0AAW8NJ58</accession>
<evidence type="ECO:0000313" key="7">
    <source>
        <dbReference type="EMBL" id="MDR8523334.1"/>
    </source>
</evidence>
<dbReference type="RefSeq" id="WP_310654349.1">
    <property type="nucleotide sequence ID" value="NZ_JAPMLA010000003.1"/>
</dbReference>
<dbReference type="NCBIfam" id="TIGR01730">
    <property type="entry name" value="RND_mfp"/>
    <property type="match status" value="1"/>
</dbReference>
<comment type="caution">
    <text evidence="7">The sequence shown here is derived from an EMBL/GenBank/DDBJ whole genome shotgun (WGS) entry which is preliminary data.</text>
</comment>
<evidence type="ECO:0000259" key="4">
    <source>
        <dbReference type="Pfam" id="PF25876"/>
    </source>
</evidence>
<dbReference type="Gene3D" id="2.40.420.20">
    <property type="match status" value="1"/>
</dbReference>
<dbReference type="InterPro" id="IPR058649">
    <property type="entry name" value="CzcB_C"/>
</dbReference>
<dbReference type="InterPro" id="IPR058624">
    <property type="entry name" value="MdtA-like_HH"/>
</dbReference>
<proteinExistence type="inferred from homology"/>
<dbReference type="Pfam" id="PF25876">
    <property type="entry name" value="HH_MFP_RND"/>
    <property type="match status" value="1"/>
</dbReference>
<feature type="domain" description="CzcB-like C-terminal circularly permuted SH3-like" evidence="6">
    <location>
        <begin position="284"/>
        <end position="336"/>
    </location>
</feature>
<feature type="chain" id="PRO_5043779299" evidence="3">
    <location>
        <begin position="26"/>
        <end position="349"/>
    </location>
</feature>
<sequence length="349" mass="37917">MLKQKNKKAVIGLFLGTLLTTQLSAASSLAAETIESIQIKPRSIATRVTLDAYIEPVKAATVSAQTSGRIIKLNYDINDVVDSGSPLLEITNIEQGAQLSAANAEYAKAQAINIEAQRQLARYQTLFPQGAISQGAMDEALTNAKAAEQQLSAANAKVAQAKESVKYTVVNAPFSGVVTQRHVEEGETISPGQALYSGYSLSQMRAVTHIPQRYVAAVKRQPQFRLILATGEQIESDELTLFSFIDPNTHSYKVRINLPQNQTDVIPGSLIKAQFVSDNRTAIYIPKSSIMTMNALDTVYLKQDNNWVLTQVRVGSSDNGQIEILAGLSTADVIAKDAYQALQTLNNHH</sequence>
<reference evidence="7" key="2">
    <citation type="submission" date="2022-11" db="EMBL/GenBank/DDBJ databases">
        <title>Prophages regulate Shewanella fidelis motility and biofilm formation: implications for gut colonization dynamics in Ciona robusta.</title>
        <authorList>
            <person name="Natarajan O."/>
            <person name="Gibboney S.L."/>
            <person name="Young M.N."/>
            <person name="Lim S.J."/>
            <person name="Pluta N."/>
            <person name="Atkinson C.G.F."/>
            <person name="Leigh B.A."/>
            <person name="Liberti A."/>
            <person name="Kees E."/>
            <person name="Breitbart M."/>
            <person name="Gralnick J."/>
            <person name="Dishaw L.J."/>
        </authorList>
    </citation>
    <scope>NUCLEOTIDE SEQUENCE</scope>
    <source>
        <strain evidence="7">3313</strain>
    </source>
</reference>
<evidence type="ECO:0000256" key="3">
    <source>
        <dbReference type="SAM" id="SignalP"/>
    </source>
</evidence>
<evidence type="ECO:0000313" key="10">
    <source>
        <dbReference type="Proteomes" id="UP001271263"/>
    </source>
</evidence>
<evidence type="ECO:0000256" key="2">
    <source>
        <dbReference type="SAM" id="Coils"/>
    </source>
</evidence>
<dbReference type="GO" id="GO:0015562">
    <property type="term" value="F:efflux transmembrane transporter activity"/>
    <property type="evidence" value="ECO:0007669"/>
    <property type="project" value="TreeGrafter"/>
</dbReference>
<dbReference type="EMBL" id="JAPMLD010000003">
    <property type="protein sequence ID" value="MDW4824475.1"/>
    <property type="molecule type" value="Genomic_DNA"/>
</dbReference>
<reference evidence="8 10" key="1">
    <citation type="journal article" date="2022" name="bioRxiv">
        <title>Prophages regulate Shewanella fidelis 3313 motility and biofilm formation: implications for gut colonization dynamics in Ciona robusta.</title>
        <authorList>
            <person name="Natarajan O."/>
            <person name="Gibboney S.L."/>
            <person name="Young M.N."/>
            <person name="Lim S.J."/>
            <person name="Pluta N."/>
            <person name="Atkinson C.G."/>
            <person name="Leigh B.A."/>
            <person name="Liberti A."/>
            <person name="Kees E.D."/>
            <person name="Breitbart M."/>
            <person name="Gralnick J.A."/>
            <person name="Dishaw L.J."/>
        </authorList>
    </citation>
    <scope>NUCLEOTIDE SEQUENCE [LARGE SCALE GENOMIC DNA]</scope>
    <source>
        <strain evidence="8 10">JG4066</strain>
    </source>
</reference>
<dbReference type="PANTHER" id="PTHR30469:SF18">
    <property type="entry name" value="RESISTANCE-NODULATION-CELL DIVISION (RND) EFFLUX MEMBRANE FUSION PROTEIN-RELATED"/>
    <property type="match status" value="1"/>
</dbReference>
<keyword evidence="3" id="KW-0732">Signal</keyword>
<dbReference type="Proteomes" id="UP001271263">
    <property type="component" value="Unassembled WGS sequence"/>
</dbReference>
<evidence type="ECO:0000259" key="5">
    <source>
        <dbReference type="Pfam" id="PF25917"/>
    </source>
</evidence>
<keyword evidence="10" id="KW-1185">Reference proteome</keyword>
<dbReference type="Pfam" id="PF25917">
    <property type="entry name" value="BSH_RND"/>
    <property type="match status" value="1"/>
</dbReference>
<dbReference type="InterPro" id="IPR006143">
    <property type="entry name" value="RND_pump_MFP"/>
</dbReference>
<evidence type="ECO:0000313" key="9">
    <source>
        <dbReference type="Proteomes" id="UP001259340"/>
    </source>
</evidence>
<feature type="domain" description="Multidrug resistance protein MdtA-like barrel-sandwich hybrid" evidence="5">
    <location>
        <begin position="59"/>
        <end position="194"/>
    </location>
</feature>
<dbReference type="GO" id="GO:1990281">
    <property type="term" value="C:efflux pump complex"/>
    <property type="evidence" value="ECO:0007669"/>
    <property type="project" value="TreeGrafter"/>
</dbReference>
<comment type="similarity">
    <text evidence="1">Belongs to the membrane fusion protein (MFP) (TC 8.A.1) family.</text>
</comment>
<dbReference type="AlphaFoldDB" id="A0AAW8NJ58"/>
<dbReference type="InterPro" id="IPR058625">
    <property type="entry name" value="MdtA-like_BSH"/>
</dbReference>
<feature type="domain" description="Multidrug resistance protein MdtA-like alpha-helical hairpin" evidence="4">
    <location>
        <begin position="99"/>
        <end position="168"/>
    </location>
</feature>
<dbReference type="PANTHER" id="PTHR30469">
    <property type="entry name" value="MULTIDRUG RESISTANCE PROTEIN MDTA"/>
    <property type="match status" value="1"/>
</dbReference>
<dbReference type="Gene3D" id="2.40.50.100">
    <property type="match status" value="1"/>
</dbReference>
<dbReference type="Gene3D" id="2.40.30.170">
    <property type="match status" value="1"/>
</dbReference>
<gene>
    <name evidence="7" type="ORF">OS133_06490</name>
    <name evidence="8" type="ORF">OS134_10450</name>
</gene>
<name>A0AAW8NJ58_9GAMM</name>
<keyword evidence="2" id="KW-0175">Coiled coil</keyword>
<dbReference type="Pfam" id="PF25975">
    <property type="entry name" value="CzcB_C"/>
    <property type="match status" value="1"/>
</dbReference>
<evidence type="ECO:0000259" key="6">
    <source>
        <dbReference type="Pfam" id="PF25975"/>
    </source>
</evidence>
<feature type="coiled-coil region" evidence="2">
    <location>
        <begin position="99"/>
        <end position="164"/>
    </location>
</feature>
<dbReference type="EMBL" id="JAPMLE010000001">
    <property type="protein sequence ID" value="MDR8523334.1"/>
    <property type="molecule type" value="Genomic_DNA"/>
</dbReference>